<keyword evidence="2" id="KW-0732">Signal</keyword>
<evidence type="ECO:0000259" key="4">
    <source>
        <dbReference type="Pfam" id="PF22244"/>
    </source>
</evidence>
<proteinExistence type="predicted"/>
<name>A0ABS5W886_9FLAO</name>
<dbReference type="InterPro" id="IPR054579">
    <property type="entry name" value="GCE-like_dom"/>
</dbReference>
<evidence type="ECO:0000256" key="1">
    <source>
        <dbReference type="ARBA" id="ARBA00022487"/>
    </source>
</evidence>
<evidence type="ECO:0000313" key="6">
    <source>
        <dbReference type="Proteomes" id="UP000740413"/>
    </source>
</evidence>
<reference evidence="6" key="1">
    <citation type="submission" date="2023-07" db="EMBL/GenBank/DDBJ databases">
        <title>Zobellia barbeyronii sp. nov., a new marine flavobacterium, isolated from green and red algae.</title>
        <authorList>
            <person name="Nedashkovskaya O.I."/>
            <person name="Otstavnykh N."/>
            <person name="Zhukova N."/>
            <person name="Guzev K."/>
            <person name="Chausova V."/>
            <person name="Tekutyeva L."/>
            <person name="Mikhailov V."/>
            <person name="Isaeva M."/>
        </authorList>
    </citation>
    <scope>NUCLEOTIDE SEQUENCE [LARGE SCALE GENOMIC DNA]</scope>
    <source>
        <strain evidence="6">KMM 6746</strain>
    </source>
</reference>
<dbReference type="SUPFAM" id="SSF53474">
    <property type="entry name" value="alpha/beta-Hydrolases"/>
    <property type="match status" value="1"/>
</dbReference>
<accession>A0ABS5W886</accession>
<comment type="caution">
    <text evidence="5">The sequence shown here is derived from an EMBL/GenBank/DDBJ whole genome shotgun (WGS) entry which is preliminary data.</text>
</comment>
<dbReference type="EMBL" id="JACATN010000001">
    <property type="protein sequence ID" value="MBT2159653.1"/>
    <property type="molecule type" value="Genomic_DNA"/>
</dbReference>
<evidence type="ECO:0000256" key="2">
    <source>
        <dbReference type="ARBA" id="ARBA00022729"/>
    </source>
</evidence>
<feature type="domain" description="4-O-methyl-glucuronoyl methylesterase-like" evidence="4">
    <location>
        <begin position="210"/>
        <end position="357"/>
    </location>
</feature>
<evidence type="ECO:0000313" key="5">
    <source>
        <dbReference type="EMBL" id="MBT2159653.1"/>
    </source>
</evidence>
<sequence>MTSALAAQPEANYDETKVPKFLVPDPLTSFGGDAITDSKQWEENRKLEIYQFFEKQIYGKVPDLLDEYSFKVIEQDNNALGGKAQRKQIAVGLKKNNRSLNFNILLYLPTGNENAPVFLGYNFYGNHTVTNDPNVIITEAWSGNNEDFKISNNKATEASRGVRMNRWAIDKMLDKGYGVATVYYGEIDPDKNDFSDGLHSLFYEEGQTKPKTNEWGSIAAWAYGLSRAMDYLENDTNISSVIVFGHSRLGKAALWAGATDPRFAGVISNDSGCGGAALSKRKFGETIGQINTSFPHWFSESFKKYSNKEEMLPVDQHELLALIAPRPLYVASAVEDEWADPKGEFLSAQYATKVYELYDKKGISSTDVQEVNHPIKQTLAYHMRSGKHDVTDYDWDQYIAWAETFAK</sequence>
<organism evidence="5 6">
    <name type="scientific">Zobellia barbeyronii</name>
    <dbReference type="NCBI Taxonomy" id="2748009"/>
    <lineage>
        <taxon>Bacteria</taxon>
        <taxon>Pseudomonadati</taxon>
        <taxon>Bacteroidota</taxon>
        <taxon>Flavobacteriia</taxon>
        <taxon>Flavobacteriales</taxon>
        <taxon>Flavobacteriaceae</taxon>
        <taxon>Zobellia</taxon>
    </lineage>
</organism>
<dbReference type="Proteomes" id="UP000740413">
    <property type="component" value="Unassembled WGS sequence"/>
</dbReference>
<dbReference type="Gene3D" id="3.40.50.1820">
    <property type="entry name" value="alpha/beta hydrolase"/>
    <property type="match status" value="1"/>
</dbReference>
<keyword evidence="1" id="KW-0719">Serine esterase</keyword>
<dbReference type="InterPro" id="IPR029058">
    <property type="entry name" value="AB_hydrolase_fold"/>
</dbReference>
<evidence type="ECO:0000256" key="3">
    <source>
        <dbReference type="ARBA" id="ARBA00022801"/>
    </source>
</evidence>
<keyword evidence="3" id="KW-0378">Hydrolase</keyword>
<gene>
    <name evidence="5" type="ORF">HW347_00165</name>
</gene>
<keyword evidence="6" id="KW-1185">Reference proteome</keyword>
<protein>
    <submittedName>
        <fullName evidence="5">Acetylxylan esterase</fullName>
    </submittedName>
</protein>
<dbReference type="Pfam" id="PF22244">
    <property type="entry name" value="GCE_fung"/>
    <property type="match status" value="1"/>
</dbReference>